<dbReference type="Proteomes" id="UP000559256">
    <property type="component" value="Unassembled WGS sequence"/>
</dbReference>
<name>A0A8H5GG87_9AGAR</name>
<keyword evidence="3" id="KW-1185">Reference proteome</keyword>
<proteinExistence type="predicted"/>
<comment type="caution">
    <text evidence="2">The sequence shown here is derived from an EMBL/GenBank/DDBJ whole genome shotgun (WGS) entry which is preliminary data.</text>
</comment>
<dbReference type="AlphaFoldDB" id="A0A8H5GG87"/>
<sequence>MSSPAVRKALWIPELLRMIFECSESADIIESACVCKPWSTVALDVLWHDVHDLRALFNALAPIERRIKEDDQTTAYVFSKKPTPAMWSRFEKVYCSRICRLIIGEFSTQYDISRLFKTVAYTRPPRPLLPDLRDLHWSELKSWTSLTDYATLFMHEGVKRLVVSHFGTPDPSVSFFNVVRYRMPQLEHIEIRIYPRSKYAKPLDKCLSFWPESPDHLHWRASDANHLTQMADPAEPPLPW</sequence>
<protein>
    <recommendedName>
        <fullName evidence="1">F-box domain-containing protein</fullName>
    </recommendedName>
</protein>
<reference evidence="2 3" key="1">
    <citation type="journal article" date="2020" name="ISME J.">
        <title>Uncovering the hidden diversity of litter-decomposition mechanisms in mushroom-forming fungi.</title>
        <authorList>
            <person name="Floudas D."/>
            <person name="Bentzer J."/>
            <person name="Ahren D."/>
            <person name="Johansson T."/>
            <person name="Persson P."/>
            <person name="Tunlid A."/>
        </authorList>
    </citation>
    <scope>NUCLEOTIDE SEQUENCE [LARGE SCALE GENOMIC DNA]</scope>
    <source>
        <strain evidence="2 3">CBS 291.85</strain>
    </source>
</reference>
<evidence type="ECO:0000313" key="3">
    <source>
        <dbReference type="Proteomes" id="UP000559256"/>
    </source>
</evidence>
<organism evidence="2 3">
    <name type="scientific">Tetrapyrgos nigripes</name>
    <dbReference type="NCBI Taxonomy" id="182062"/>
    <lineage>
        <taxon>Eukaryota</taxon>
        <taxon>Fungi</taxon>
        <taxon>Dikarya</taxon>
        <taxon>Basidiomycota</taxon>
        <taxon>Agaricomycotina</taxon>
        <taxon>Agaricomycetes</taxon>
        <taxon>Agaricomycetidae</taxon>
        <taxon>Agaricales</taxon>
        <taxon>Marasmiineae</taxon>
        <taxon>Marasmiaceae</taxon>
        <taxon>Tetrapyrgos</taxon>
    </lineage>
</organism>
<evidence type="ECO:0000313" key="2">
    <source>
        <dbReference type="EMBL" id="KAF5364442.1"/>
    </source>
</evidence>
<gene>
    <name evidence="2" type="ORF">D9758_010670</name>
</gene>
<dbReference type="EMBL" id="JAACJM010000033">
    <property type="protein sequence ID" value="KAF5364442.1"/>
    <property type="molecule type" value="Genomic_DNA"/>
</dbReference>
<dbReference type="InterPro" id="IPR001810">
    <property type="entry name" value="F-box_dom"/>
</dbReference>
<evidence type="ECO:0000259" key="1">
    <source>
        <dbReference type="Pfam" id="PF12937"/>
    </source>
</evidence>
<dbReference type="OrthoDB" id="2447803at2759"/>
<feature type="domain" description="F-box" evidence="1">
    <location>
        <begin position="13"/>
        <end position="51"/>
    </location>
</feature>
<dbReference type="Pfam" id="PF12937">
    <property type="entry name" value="F-box-like"/>
    <property type="match status" value="1"/>
</dbReference>
<accession>A0A8H5GG87</accession>